<dbReference type="Pfam" id="PF00072">
    <property type="entry name" value="Response_reg"/>
    <property type="match status" value="1"/>
</dbReference>
<feature type="domain" description="Response regulatory" evidence="2">
    <location>
        <begin position="3"/>
        <end position="117"/>
    </location>
</feature>
<feature type="domain" description="HTH LytTR-type" evidence="3">
    <location>
        <begin position="145"/>
        <end position="249"/>
    </location>
</feature>
<dbReference type="EMBL" id="JAFMYU010000031">
    <property type="protein sequence ID" value="MBO0934422.1"/>
    <property type="molecule type" value="Genomic_DNA"/>
</dbReference>
<dbReference type="PROSITE" id="PS50930">
    <property type="entry name" value="HTH_LYTTR"/>
    <property type="match status" value="1"/>
</dbReference>
<reference evidence="4 5" key="1">
    <citation type="submission" date="2021-03" db="EMBL/GenBank/DDBJ databases">
        <title>Fibrella sp. HMF5036 genome sequencing and assembly.</title>
        <authorList>
            <person name="Kang H."/>
            <person name="Kim H."/>
            <person name="Bae S."/>
            <person name="Joh K."/>
        </authorList>
    </citation>
    <scope>NUCLEOTIDE SEQUENCE [LARGE SCALE GENOMIC DNA]</scope>
    <source>
        <strain evidence="4 5">HMF5036</strain>
    </source>
</reference>
<dbReference type="PANTHER" id="PTHR37299">
    <property type="entry name" value="TRANSCRIPTIONAL REGULATOR-RELATED"/>
    <property type="match status" value="1"/>
</dbReference>
<dbReference type="PANTHER" id="PTHR37299:SF1">
    <property type="entry name" value="STAGE 0 SPORULATION PROTEIN A HOMOLOG"/>
    <property type="match status" value="1"/>
</dbReference>
<dbReference type="SUPFAM" id="SSF52172">
    <property type="entry name" value="CheY-like"/>
    <property type="match status" value="1"/>
</dbReference>
<dbReference type="Gene3D" id="2.40.50.1020">
    <property type="entry name" value="LytTr DNA-binding domain"/>
    <property type="match status" value="1"/>
</dbReference>
<feature type="modified residue" description="4-aspartylphosphate" evidence="1">
    <location>
        <position position="56"/>
    </location>
</feature>
<proteinExistence type="predicted"/>
<evidence type="ECO:0000259" key="3">
    <source>
        <dbReference type="PROSITE" id="PS50930"/>
    </source>
</evidence>
<dbReference type="SMART" id="SM00850">
    <property type="entry name" value="LytTR"/>
    <property type="match status" value="1"/>
</dbReference>
<dbReference type="Pfam" id="PF04397">
    <property type="entry name" value="LytTR"/>
    <property type="match status" value="1"/>
</dbReference>
<organism evidence="4 5">
    <name type="scientific">Fibrella aquatilis</name>
    <dbReference type="NCBI Taxonomy" id="2817059"/>
    <lineage>
        <taxon>Bacteria</taxon>
        <taxon>Pseudomonadati</taxon>
        <taxon>Bacteroidota</taxon>
        <taxon>Cytophagia</taxon>
        <taxon>Cytophagales</taxon>
        <taxon>Spirosomataceae</taxon>
        <taxon>Fibrella</taxon>
    </lineage>
</organism>
<dbReference type="InterPro" id="IPR001789">
    <property type="entry name" value="Sig_transdc_resp-reg_receiver"/>
</dbReference>
<comment type="caution">
    <text evidence="4">The sequence shown here is derived from an EMBL/GenBank/DDBJ whole genome shotgun (WGS) entry which is preliminary data.</text>
</comment>
<evidence type="ECO:0000313" key="4">
    <source>
        <dbReference type="EMBL" id="MBO0934422.1"/>
    </source>
</evidence>
<sequence>MTRAILIDDEPHCLERLSQLLAEYCAATVQVVGRAQSVEEGIQLINTVRPSLIFLDVQLHEQTGFDLLRQIEPVRFSVIFTTAFDRYAVQAFKFSALDYLLKPIDPDDLQQAVAKLTSKPPPDLSGQLDALLHNLQQQQETHRRICVPVSSGFVFLAVNDIIRCQSDGNYTTIFLKNNQKLVAAKTLKEFDKLLSDAHFFRIHQSHLINLAYLKSYQKGAGGSVTMIDNTELDVSTRRKDDFLKRMLSR</sequence>
<dbReference type="InterPro" id="IPR011006">
    <property type="entry name" value="CheY-like_superfamily"/>
</dbReference>
<keyword evidence="5" id="KW-1185">Reference proteome</keyword>
<evidence type="ECO:0000256" key="1">
    <source>
        <dbReference type="PROSITE-ProRule" id="PRU00169"/>
    </source>
</evidence>
<dbReference type="GO" id="GO:0000156">
    <property type="term" value="F:phosphorelay response regulator activity"/>
    <property type="evidence" value="ECO:0007669"/>
    <property type="project" value="InterPro"/>
</dbReference>
<keyword evidence="1" id="KW-0597">Phosphoprotein</keyword>
<dbReference type="Gene3D" id="3.40.50.2300">
    <property type="match status" value="1"/>
</dbReference>
<evidence type="ECO:0000313" key="5">
    <source>
        <dbReference type="Proteomes" id="UP000664795"/>
    </source>
</evidence>
<accession>A0A939G8K3</accession>
<dbReference type="GO" id="GO:0003677">
    <property type="term" value="F:DNA binding"/>
    <property type="evidence" value="ECO:0007669"/>
    <property type="project" value="InterPro"/>
</dbReference>
<evidence type="ECO:0000259" key="2">
    <source>
        <dbReference type="PROSITE" id="PS50110"/>
    </source>
</evidence>
<gene>
    <name evidence="4" type="ORF">J2I48_25660</name>
</gene>
<dbReference type="InterPro" id="IPR046947">
    <property type="entry name" value="LytR-like"/>
</dbReference>
<dbReference type="Proteomes" id="UP000664795">
    <property type="component" value="Unassembled WGS sequence"/>
</dbReference>
<dbReference type="AlphaFoldDB" id="A0A939G8K3"/>
<name>A0A939G8K3_9BACT</name>
<dbReference type="PROSITE" id="PS50110">
    <property type="entry name" value="RESPONSE_REGULATORY"/>
    <property type="match status" value="1"/>
</dbReference>
<dbReference type="SMART" id="SM00448">
    <property type="entry name" value="REC"/>
    <property type="match status" value="1"/>
</dbReference>
<dbReference type="RefSeq" id="WP_207338387.1">
    <property type="nucleotide sequence ID" value="NZ_JAFMYU010000031.1"/>
</dbReference>
<protein>
    <submittedName>
        <fullName evidence="4">Response regulator transcription factor</fullName>
    </submittedName>
</protein>
<dbReference type="InterPro" id="IPR007492">
    <property type="entry name" value="LytTR_DNA-bd_dom"/>
</dbReference>